<keyword evidence="3" id="KW-1185">Reference proteome</keyword>
<organism evidence="2 3">
    <name type="scientific">Stephania cephalantha</name>
    <dbReference type="NCBI Taxonomy" id="152367"/>
    <lineage>
        <taxon>Eukaryota</taxon>
        <taxon>Viridiplantae</taxon>
        <taxon>Streptophyta</taxon>
        <taxon>Embryophyta</taxon>
        <taxon>Tracheophyta</taxon>
        <taxon>Spermatophyta</taxon>
        <taxon>Magnoliopsida</taxon>
        <taxon>Ranunculales</taxon>
        <taxon>Menispermaceae</taxon>
        <taxon>Menispermoideae</taxon>
        <taxon>Cissampelideae</taxon>
        <taxon>Stephania</taxon>
    </lineage>
</organism>
<sequence>MDTRDLGVGCRCARIETHGDVLRFAISRGCCPGIYRWEETEMVCSLLGGLGGAHRRGGAQTCRGGARPTSKMGYGFGPHGLGEIVRKRTRKARERGDPASKEARRAHEEPAASSGDDGESALQPGKQP</sequence>
<feature type="compositionally biased region" description="Basic and acidic residues" evidence="1">
    <location>
        <begin position="94"/>
        <end position="110"/>
    </location>
</feature>
<gene>
    <name evidence="2" type="ORF">Scep_002146</name>
</gene>
<accession>A0AAP0LAG5</accession>
<name>A0AAP0LAG5_9MAGN</name>
<protein>
    <submittedName>
        <fullName evidence="2">Uncharacterized protein</fullName>
    </submittedName>
</protein>
<dbReference type="EMBL" id="JBBNAG010000001">
    <property type="protein sequence ID" value="KAK9166955.1"/>
    <property type="molecule type" value="Genomic_DNA"/>
</dbReference>
<comment type="caution">
    <text evidence="2">The sequence shown here is derived from an EMBL/GenBank/DDBJ whole genome shotgun (WGS) entry which is preliminary data.</text>
</comment>
<evidence type="ECO:0000256" key="1">
    <source>
        <dbReference type="SAM" id="MobiDB-lite"/>
    </source>
</evidence>
<evidence type="ECO:0000313" key="3">
    <source>
        <dbReference type="Proteomes" id="UP001419268"/>
    </source>
</evidence>
<dbReference type="Proteomes" id="UP001419268">
    <property type="component" value="Unassembled WGS sequence"/>
</dbReference>
<evidence type="ECO:0000313" key="2">
    <source>
        <dbReference type="EMBL" id="KAK9166955.1"/>
    </source>
</evidence>
<reference evidence="2 3" key="1">
    <citation type="submission" date="2024-01" db="EMBL/GenBank/DDBJ databases">
        <title>Genome assemblies of Stephania.</title>
        <authorList>
            <person name="Yang L."/>
        </authorList>
    </citation>
    <scope>NUCLEOTIDE SEQUENCE [LARGE SCALE GENOMIC DNA]</scope>
    <source>
        <strain evidence="2">JXDWG</strain>
        <tissue evidence="2">Leaf</tissue>
    </source>
</reference>
<proteinExistence type="predicted"/>
<feature type="region of interest" description="Disordered" evidence="1">
    <location>
        <begin position="57"/>
        <end position="128"/>
    </location>
</feature>
<dbReference type="AlphaFoldDB" id="A0AAP0LAG5"/>